<dbReference type="KEGG" id="rmar:GBA65_19275"/>
<organism evidence="3 4">
    <name type="scientific">Rubrobacter marinus</name>
    <dbReference type="NCBI Taxonomy" id="2653852"/>
    <lineage>
        <taxon>Bacteria</taxon>
        <taxon>Bacillati</taxon>
        <taxon>Actinomycetota</taxon>
        <taxon>Rubrobacteria</taxon>
        <taxon>Rubrobacterales</taxon>
        <taxon>Rubrobacteraceae</taxon>
        <taxon>Rubrobacter</taxon>
    </lineage>
</organism>
<evidence type="ECO:0000256" key="1">
    <source>
        <dbReference type="SAM" id="MobiDB-lite"/>
    </source>
</evidence>
<feature type="compositionally biased region" description="Pro residues" evidence="1">
    <location>
        <begin position="273"/>
        <end position="283"/>
    </location>
</feature>
<sequence length="644" mass="69872">MRGPRPVEKGDYGLEKQGPTLSVVVCARGERGALEKSLRSVLSQGWLLDGGRASSFEAIVVDDGDGPPLDLAGALPGEAPASLRDRVRAVRTRYRGMGAARSEGFDAALGTTSRGATRATSGARITSRPSSAACSSVPGWTSPTATPSPGGVRRGGAVSSAPFDPDRLAEENYIRASAAVFRTDAAHALGGFYPWLQAHEDWDLWLRMSRRCLLRHVPVAVAKVRACARHVPAGHRRRDLEWVTAAHGRRLALAASGGGARRGERESVGVPVAGPPTPVPPAPDAGERVPFDPESWGDGRRELAWHSVLRADEGYGTAGRSLLLALERRGVDVAAVSAVPPDGNAVPRGLERLFEGGERRERIGFYYSYKMRPSTVRCEKLATLSMWESTLVPRDHVEEINRASSLHFVPCRQNVESFRACGVRVPIKVLHHGVDTGRFPYLERDREGRPYTFGTFGDLSPRKGIDVLVRAFLDEFGPHEPVRLLLKSTAKASAYGAEDPRVETVGGYLEGEALLETLREMDAFVLPSRGEGFGLCGIEAMSTGLPLIATNWSGPSEYLDPADGFGLRYGLADAGGAPSGNVRYHGLWAEPDREHLRALMRHLYEHPEEGEAKGRAAADRVRRDWTWDRVAAQLVGDLDELARE</sequence>
<dbReference type="CDD" id="cd03801">
    <property type="entry name" value="GT4_PimA-like"/>
    <property type="match status" value="1"/>
</dbReference>
<dbReference type="AlphaFoldDB" id="A0A6G8Q1J2"/>
<dbReference type="GO" id="GO:0016740">
    <property type="term" value="F:transferase activity"/>
    <property type="evidence" value="ECO:0007669"/>
    <property type="project" value="UniProtKB-KW"/>
</dbReference>
<evidence type="ECO:0000313" key="4">
    <source>
        <dbReference type="Proteomes" id="UP000502706"/>
    </source>
</evidence>
<gene>
    <name evidence="3" type="ORF">GBA65_19275</name>
</gene>
<dbReference type="SUPFAM" id="SSF53448">
    <property type="entry name" value="Nucleotide-diphospho-sugar transferases"/>
    <property type="match status" value="1"/>
</dbReference>
<dbReference type="PANTHER" id="PTHR46656">
    <property type="entry name" value="PUTATIVE-RELATED"/>
    <property type="match status" value="1"/>
</dbReference>
<feature type="region of interest" description="Disordered" evidence="1">
    <location>
        <begin position="254"/>
        <end position="288"/>
    </location>
</feature>
<keyword evidence="3" id="KW-0808">Transferase</keyword>
<dbReference type="Proteomes" id="UP000502706">
    <property type="component" value="Chromosome"/>
</dbReference>
<dbReference type="InterPro" id="IPR029044">
    <property type="entry name" value="Nucleotide-diphossugar_trans"/>
</dbReference>
<proteinExistence type="predicted"/>
<dbReference type="PANTHER" id="PTHR46656:SF3">
    <property type="entry name" value="PUTATIVE-RELATED"/>
    <property type="match status" value="1"/>
</dbReference>
<dbReference type="InterPro" id="IPR001173">
    <property type="entry name" value="Glyco_trans_2-like"/>
</dbReference>
<evidence type="ECO:0000313" key="3">
    <source>
        <dbReference type="EMBL" id="QIN80305.1"/>
    </source>
</evidence>
<feature type="domain" description="Glycosyltransferase 2-like" evidence="2">
    <location>
        <begin position="22"/>
        <end position="110"/>
    </location>
</feature>
<protein>
    <submittedName>
        <fullName evidence="3">Glycosyltransferase</fullName>
    </submittedName>
</protein>
<feature type="compositionally biased region" description="Polar residues" evidence="1">
    <location>
        <begin position="112"/>
        <end position="147"/>
    </location>
</feature>
<dbReference type="Pfam" id="PF00535">
    <property type="entry name" value="Glycos_transf_2"/>
    <property type="match status" value="1"/>
</dbReference>
<dbReference type="CDD" id="cd00761">
    <property type="entry name" value="Glyco_tranf_GTA_type"/>
    <property type="match status" value="1"/>
</dbReference>
<dbReference type="SUPFAM" id="SSF53756">
    <property type="entry name" value="UDP-Glycosyltransferase/glycogen phosphorylase"/>
    <property type="match status" value="1"/>
</dbReference>
<dbReference type="Pfam" id="PF13692">
    <property type="entry name" value="Glyco_trans_1_4"/>
    <property type="match status" value="1"/>
</dbReference>
<reference evidence="3 4" key="1">
    <citation type="submission" date="2019-10" db="EMBL/GenBank/DDBJ databases">
        <title>Rubrobacter sp nov SCSIO 52915 isolated from a deep-sea sediment in the South China Sea.</title>
        <authorList>
            <person name="Chen R.W."/>
        </authorList>
    </citation>
    <scope>NUCLEOTIDE SEQUENCE [LARGE SCALE GENOMIC DNA]</scope>
    <source>
        <strain evidence="3 4">SCSIO 52915</strain>
    </source>
</reference>
<dbReference type="Gene3D" id="3.90.550.10">
    <property type="entry name" value="Spore Coat Polysaccharide Biosynthesis Protein SpsA, Chain A"/>
    <property type="match status" value="2"/>
</dbReference>
<accession>A0A6G8Q1J2</accession>
<dbReference type="EMBL" id="CP045121">
    <property type="protein sequence ID" value="QIN80305.1"/>
    <property type="molecule type" value="Genomic_DNA"/>
</dbReference>
<name>A0A6G8Q1J2_9ACTN</name>
<feature type="region of interest" description="Disordered" evidence="1">
    <location>
        <begin position="112"/>
        <end position="159"/>
    </location>
</feature>
<keyword evidence="4" id="KW-1185">Reference proteome</keyword>
<dbReference type="Gene3D" id="3.40.50.2000">
    <property type="entry name" value="Glycogen Phosphorylase B"/>
    <property type="match status" value="1"/>
</dbReference>
<evidence type="ECO:0000259" key="2">
    <source>
        <dbReference type="Pfam" id="PF00535"/>
    </source>
</evidence>